<proteinExistence type="inferred from homology"/>
<dbReference type="InterPro" id="IPR038765">
    <property type="entry name" value="Papain-like_cys_pep_sf"/>
</dbReference>
<gene>
    <name evidence="6" type="ORF">Zm00014a_034801</name>
</gene>
<dbReference type="AlphaFoldDB" id="A0A3L6D8Q4"/>
<dbReference type="EMBL" id="NCVQ01000010">
    <property type="protein sequence ID" value="PWZ04949.1"/>
    <property type="molecule type" value="Genomic_DNA"/>
</dbReference>
<dbReference type="GO" id="GO:0008234">
    <property type="term" value="F:cysteine-type peptidase activity"/>
    <property type="evidence" value="ECO:0007669"/>
    <property type="project" value="UniProtKB-KW"/>
</dbReference>
<evidence type="ECO:0000256" key="1">
    <source>
        <dbReference type="ARBA" id="ARBA00005234"/>
    </source>
</evidence>
<sequence>MTRVHIENAFQFNFLKRDGDVETKTDELYPIKDMAQICSVERRVLLYLDHDMVFIPINIRGTHWYLVVINARNIEIQVLDSLGTSSDRSDLTDSEKKLAAILLSSDMNKRKGCLLYKYEKEVDTGSPSDVQILDSPTNPKKRKLLCAPDDSEVLMEDDDGPITQADLERWFVHDWDKGTPIKVSDDECTNDFLMSGLSTKDMPVTKAYLIDVLCDYIMAIQDDMTLQMVGFGKLPKYHEDPTTEELAKTLDCWPSMNYYITSCKYVLMPWKFNECYGLFVIDHGKKHVTFTDFTPTQDWCKHMPYKRVNTSYLVLQAMVMWGNGRQMEFVRDARILRRNFVIELLSYEDNS</sequence>
<dbReference type="PANTHER" id="PTHR12606:SF155">
    <property type="entry name" value="OS04G0316900 PROTEIN"/>
    <property type="match status" value="1"/>
</dbReference>
<accession>A0A3L6D8Q4</accession>
<dbReference type="Pfam" id="PF02902">
    <property type="entry name" value="Peptidase_C48"/>
    <property type="match status" value="1"/>
</dbReference>
<evidence type="ECO:0000313" key="6">
    <source>
        <dbReference type="EMBL" id="PWZ04949.1"/>
    </source>
</evidence>
<name>A0A3L6D8Q4_MAIZE</name>
<keyword evidence="2" id="KW-0645">Protease</keyword>
<comment type="similarity">
    <text evidence="1">Belongs to the peptidase C48 family.</text>
</comment>
<dbReference type="InterPro" id="IPR003653">
    <property type="entry name" value="Peptidase_C48_C"/>
</dbReference>
<evidence type="ECO:0000256" key="2">
    <source>
        <dbReference type="ARBA" id="ARBA00022670"/>
    </source>
</evidence>
<dbReference type="PROSITE" id="PS50600">
    <property type="entry name" value="ULP_PROTEASE"/>
    <property type="match status" value="1"/>
</dbReference>
<dbReference type="GO" id="GO:0006508">
    <property type="term" value="P:proteolysis"/>
    <property type="evidence" value="ECO:0007669"/>
    <property type="project" value="UniProtKB-KW"/>
</dbReference>
<dbReference type="Gene3D" id="3.40.395.10">
    <property type="entry name" value="Adenoviral Proteinase, Chain A"/>
    <property type="match status" value="1"/>
</dbReference>
<dbReference type="ExpressionAtlas" id="A0A3L6D8Q4">
    <property type="expression patterns" value="baseline"/>
</dbReference>
<keyword evidence="3" id="KW-0378">Hydrolase</keyword>
<protein>
    <recommendedName>
        <fullName evidence="5">Ubiquitin-like protease family profile domain-containing protein</fullName>
    </recommendedName>
</protein>
<dbReference type="PANTHER" id="PTHR12606">
    <property type="entry name" value="SENTRIN/SUMO-SPECIFIC PROTEASE"/>
    <property type="match status" value="1"/>
</dbReference>
<organism evidence="6">
    <name type="scientific">Zea mays</name>
    <name type="common">Maize</name>
    <dbReference type="NCBI Taxonomy" id="4577"/>
    <lineage>
        <taxon>Eukaryota</taxon>
        <taxon>Viridiplantae</taxon>
        <taxon>Streptophyta</taxon>
        <taxon>Embryophyta</taxon>
        <taxon>Tracheophyta</taxon>
        <taxon>Spermatophyta</taxon>
        <taxon>Magnoliopsida</taxon>
        <taxon>Liliopsida</taxon>
        <taxon>Poales</taxon>
        <taxon>Poaceae</taxon>
        <taxon>PACMAD clade</taxon>
        <taxon>Panicoideae</taxon>
        <taxon>Andropogonodae</taxon>
        <taxon>Andropogoneae</taxon>
        <taxon>Tripsacinae</taxon>
        <taxon>Zea</taxon>
    </lineage>
</organism>
<reference evidence="6" key="1">
    <citation type="journal article" date="2018" name="Nat. Genet.">
        <title>Extensive intraspecific gene order and gene structural variations between Mo17 and other maize genomes.</title>
        <authorList>
            <person name="Sun S."/>
            <person name="Zhou Y."/>
            <person name="Chen J."/>
            <person name="Shi J."/>
            <person name="Zhao H."/>
            <person name="Zhao H."/>
            <person name="Song W."/>
            <person name="Zhang M."/>
            <person name="Cui Y."/>
            <person name="Dong X."/>
            <person name="Liu H."/>
            <person name="Ma X."/>
            <person name="Jiao Y."/>
            <person name="Wang B."/>
            <person name="Wei X."/>
            <person name="Stein J.C."/>
            <person name="Glaubitz J.C."/>
            <person name="Lu F."/>
            <person name="Yu G."/>
            <person name="Liang C."/>
            <person name="Fengler K."/>
            <person name="Li B."/>
            <person name="Rafalski A."/>
            <person name="Schnable P.S."/>
            <person name="Ware D.H."/>
            <person name="Buckler E.S."/>
            <person name="Lai J."/>
        </authorList>
    </citation>
    <scope>NUCLEOTIDE SEQUENCE [LARGE SCALE GENOMIC DNA]</scope>
    <source>
        <tissue evidence="6">Seedling</tissue>
    </source>
</reference>
<keyword evidence="4" id="KW-0788">Thiol protease</keyword>
<comment type="caution">
    <text evidence="6">The sequence shown here is derived from an EMBL/GenBank/DDBJ whole genome shotgun (WGS) entry which is preliminary data.</text>
</comment>
<dbReference type="Proteomes" id="UP000251960">
    <property type="component" value="Chromosome 9"/>
</dbReference>
<evidence type="ECO:0000259" key="5">
    <source>
        <dbReference type="PROSITE" id="PS50600"/>
    </source>
</evidence>
<feature type="domain" description="Ubiquitin-like protease family profile" evidence="5">
    <location>
        <begin position="1"/>
        <end position="263"/>
    </location>
</feature>
<evidence type="ECO:0000256" key="4">
    <source>
        <dbReference type="ARBA" id="ARBA00022807"/>
    </source>
</evidence>
<dbReference type="SUPFAM" id="SSF54001">
    <property type="entry name" value="Cysteine proteinases"/>
    <property type="match status" value="1"/>
</dbReference>
<evidence type="ECO:0000256" key="3">
    <source>
        <dbReference type="ARBA" id="ARBA00022801"/>
    </source>
</evidence>